<dbReference type="InterPro" id="IPR028081">
    <property type="entry name" value="Leu-bd"/>
</dbReference>
<evidence type="ECO:0000259" key="5">
    <source>
        <dbReference type="Pfam" id="PF13458"/>
    </source>
</evidence>
<comment type="caution">
    <text evidence="6">The sequence shown here is derived from an EMBL/GenBank/DDBJ whole genome shotgun (WGS) entry which is preliminary data.</text>
</comment>
<evidence type="ECO:0000256" key="1">
    <source>
        <dbReference type="ARBA" id="ARBA00010062"/>
    </source>
</evidence>
<organism evidence="6 7">
    <name type="scientific">Sporichthya brevicatena</name>
    <dbReference type="NCBI Taxonomy" id="171442"/>
    <lineage>
        <taxon>Bacteria</taxon>
        <taxon>Bacillati</taxon>
        <taxon>Actinomycetota</taxon>
        <taxon>Actinomycetes</taxon>
        <taxon>Sporichthyales</taxon>
        <taxon>Sporichthyaceae</taxon>
        <taxon>Sporichthya</taxon>
    </lineage>
</organism>
<dbReference type="Pfam" id="PF13458">
    <property type="entry name" value="Peripla_BP_6"/>
    <property type="match status" value="1"/>
</dbReference>
<gene>
    <name evidence="6" type="ORF">GCM10009547_12620</name>
</gene>
<evidence type="ECO:0000256" key="2">
    <source>
        <dbReference type="ARBA" id="ARBA00022729"/>
    </source>
</evidence>
<evidence type="ECO:0000256" key="3">
    <source>
        <dbReference type="SAM" id="MobiDB-lite"/>
    </source>
</evidence>
<dbReference type="PANTHER" id="PTHR47235:SF1">
    <property type="entry name" value="BLR6548 PROTEIN"/>
    <property type="match status" value="1"/>
</dbReference>
<accession>A0ABN1GI64</accession>
<dbReference type="Gene3D" id="3.40.50.2300">
    <property type="match status" value="2"/>
</dbReference>
<dbReference type="SUPFAM" id="SSF53822">
    <property type="entry name" value="Periplasmic binding protein-like I"/>
    <property type="match status" value="1"/>
</dbReference>
<keyword evidence="2 4" id="KW-0732">Signal</keyword>
<feature type="region of interest" description="Disordered" evidence="3">
    <location>
        <begin position="58"/>
        <end position="120"/>
    </location>
</feature>
<feature type="compositionally biased region" description="Low complexity" evidence="3">
    <location>
        <begin position="62"/>
        <end position="103"/>
    </location>
</feature>
<feature type="domain" description="Leucine-binding protein" evidence="5">
    <location>
        <begin position="124"/>
        <end position="438"/>
    </location>
</feature>
<evidence type="ECO:0000256" key="4">
    <source>
        <dbReference type="SAM" id="SignalP"/>
    </source>
</evidence>
<dbReference type="PROSITE" id="PS51257">
    <property type="entry name" value="PROKAR_LIPOPROTEIN"/>
    <property type="match status" value="1"/>
</dbReference>
<sequence length="477" mass="48113">MSGMKTSRLAKVGVAALATALMVSGCGSRASDTEIAEALRGPASTAVTDSTGAVAPGTVGDAAVPAQGGTAPAAADGAKQAQPSTSTAKSGTGSSGDASAPGSKPGGSAGTQTAAAPTVADKSPVKIGQLGTFSGVLGAVSSSAPKVLSAWISYTNAHGGLNGHPLQLVVADDQGDPSTSLTLAKRLVESDKALMMVGNFMPFGFPQVEQYVRSKGVPMLGDGVDPGWFTSPVAHTVVTPAAAQIVKALQTFVDDGASKIGILYCLEIAQLCGYLNDQVRKSEVGKYVVESYQVSLVAPSYTSQCLRMKQAGIEVLYLLLESAGAARAAKDCAAQGFTPQLVLLSLAATADLPKLAALNGAVLPSGTVSPAATGVPGLEKYRRILGTYAASLGDSGIGVYAFASAEMLGVIGKNLPNNPTSADFLEGMSKVKNETLGGLTVPLTYPKGKGVSVKPCAFIWGLENGRYTAPKGSKPIC</sequence>
<feature type="signal peptide" evidence="4">
    <location>
        <begin position="1"/>
        <end position="30"/>
    </location>
</feature>
<keyword evidence="7" id="KW-1185">Reference proteome</keyword>
<protein>
    <submittedName>
        <fullName evidence="6">ABC transporter substrate-binding protein</fullName>
    </submittedName>
</protein>
<dbReference type="Proteomes" id="UP001500957">
    <property type="component" value="Unassembled WGS sequence"/>
</dbReference>
<proteinExistence type="inferred from homology"/>
<evidence type="ECO:0000313" key="6">
    <source>
        <dbReference type="EMBL" id="GAA0612063.1"/>
    </source>
</evidence>
<name>A0ABN1GI64_9ACTN</name>
<dbReference type="EMBL" id="BAAAHE010000008">
    <property type="protein sequence ID" value="GAA0612063.1"/>
    <property type="molecule type" value="Genomic_DNA"/>
</dbReference>
<comment type="similarity">
    <text evidence="1">Belongs to the leucine-binding protein family.</text>
</comment>
<reference evidence="6 7" key="1">
    <citation type="journal article" date="2019" name="Int. J. Syst. Evol. Microbiol.">
        <title>The Global Catalogue of Microorganisms (GCM) 10K type strain sequencing project: providing services to taxonomists for standard genome sequencing and annotation.</title>
        <authorList>
            <consortium name="The Broad Institute Genomics Platform"/>
            <consortium name="The Broad Institute Genome Sequencing Center for Infectious Disease"/>
            <person name="Wu L."/>
            <person name="Ma J."/>
        </authorList>
    </citation>
    <scope>NUCLEOTIDE SEQUENCE [LARGE SCALE GENOMIC DNA]</scope>
    <source>
        <strain evidence="6 7">JCM 10671</strain>
    </source>
</reference>
<dbReference type="PANTHER" id="PTHR47235">
    <property type="entry name" value="BLR6548 PROTEIN"/>
    <property type="match status" value="1"/>
</dbReference>
<dbReference type="InterPro" id="IPR028082">
    <property type="entry name" value="Peripla_BP_I"/>
</dbReference>
<evidence type="ECO:0000313" key="7">
    <source>
        <dbReference type="Proteomes" id="UP001500957"/>
    </source>
</evidence>
<feature type="chain" id="PRO_5045747040" evidence="4">
    <location>
        <begin position="31"/>
        <end position="477"/>
    </location>
</feature>